<keyword evidence="2" id="KW-1133">Transmembrane helix</keyword>
<evidence type="ECO:0000313" key="4">
    <source>
        <dbReference type="Proteomes" id="UP001158576"/>
    </source>
</evidence>
<evidence type="ECO:0000313" key="3">
    <source>
        <dbReference type="EMBL" id="CAG5081684.1"/>
    </source>
</evidence>
<sequence length="389" mass="43320">MTLRKSLRYPCRIVIFLSFIVIFIDWGLLLRFSDEQNPCTDETNLTLFGAGCLFGYVPILTSVAILKQHMARKGLLLASAVSSVILSIYDFSQSSQLKCNVALGVLLILQGAAAGVIVILSGYMWFFLGRPGERLSPEEENSPEVTGQNDLPPDYDRAVRAESHIIYRVQTKWESLVFRLKQRICYETLRTPLVVSGANLDRIMVGISTTTICIVVMQIGQAAFNNKPLSPNTHRGNTLLVSAEALTSLQSLMSIAGAALAMVAFYVMANNLYLKLERHSADTQNSSAQNSNTRRRTSSDALSPEDVETQETIVGIDNEAFTQEEHDSKLPSYDMARGMGRRRQSLPDLSKRSKYLQLPGTSQTRPSIRRSNSFNLEERGIDEPPPYRT</sequence>
<evidence type="ECO:0000256" key="2">
    <source>
        <dbReference type="SAM" id="Phobius"/>
    </source>
</evidence>
<organism evidence="3 4">
    <name type="scientific">Oikopleura dioica</name>
    <name type="common">Tunicate</name>
    <dbReference type="NCBI Taxonomy" id="34765"/>
    <lineage>
        <taxon>Eukaryota</taxon>
        <taxon>Metazoa</taxon>
        <taxon>Chordata</taxon>
        <taxon>Tunicata</taxon>
        <taxon>Appendicularia</taxon>
        <taxon>Copelata</taxon>
        <taxon>Oikopleuridae</taxon>
        <taxon>Oikopleura</taxon>
    </lineage>
</organism>
<protein>
    <submittedName>
        <fullName evidence="3">Oidioi.mRNA.OKI2018_I69.PAR.g9939.t1.cds</fullName>
    </submittedName>
</protein>
<keyword evidence="2" id="KW-0812">Transmembrane</keyword>
<keyword evidence="2" id="KW-0472">Membrane</keyword>
<feature type="transmembrane region" description="Helical" evidence="2">
    <location>
        <begin position="12"/>
        <end position="33"/>
    </location>
</feature>
<feature type="transmembrane region" description="Helical" evidence="2">
    <location>
        <begin position="203"/>
        <end position="224"/>
    </location>
</feature>
<feature type="transmembrane region" description="Helical" evidence="2">
    <location>
        <begin position="45"/>
        <end position="66"/>
    </location>
</feature>
<feature type="compositionally biased region" description="Polar residues" evidence="1">
    <location>
        <begin position="359"/>
        <end position="375"/>
    </location>
</feature>
<dbReference type="Proteomes" id="UP001158576">
    <property type="component" value="Chromosome PAR"/>
</dbReference>
<keyword evidence="4" id="KW-1185">Reference proteome</keyword>
<feature type="transmembrane region" description="Helical" evidence="2">
    <location>
        <begin position="249"/>
        <end position="269"/>
    </location>
</feature>
<accession>A0ABN7RN23</accession>
<evidence type="ECO:0000256" key="1">
    <source>
        <dbReference type="SAM" id="MobiDB-lite"/>
    </source>
</evidence>
<feature type="transmembrane region" description="Helical" evidence="2">
    <location>
        <begin position="101"/>
        <end position="126"/>
    </location>
</feature>
<dbReference type="EMBL" id="OU015568">
    <property type="protein sequence ID" value="CAG5081684.1"/>
    <property type="molecule type" value="Genomic_DNA"/>
</dbReference>
<feature type="transmembrane region" description="Helical" evidence="2">
    <location>
        <begin position="73"/>
        <end position="89"/>
    </location>
</feature>
<gene>
    <name evidence="3" type="ORF">OKIOD_LOCUS1497</name>
</gene>
<name>A0ABN7RN23_OIKDI</name>
<feature type="compositionally biased region" description="Polar residues" evidence="1">
    <location>
        <begin position="282"/>
        <end position="292"/>
    </location>
</feature>
<reference evidence="3 4" key="1">
    <citation type="submission" date="2021-04" db="EMBL/GenBank/DDBJ databases">
        <authorList>
            <person name="Bliznina A."/>
        </authorList>
    </citation>
    <scope>NUCLEOTIDE SEQUENCE [LARGE SCALE GENOMIC DNA]</scope>
</reference>
<feature type="region of interest" description="Disordered" evidence="1">
    <location>
        <begin position="282"/>
        <end position="389"/>
    </location>
</feature>
<proteinExistence type="predicted"/>